<dbReference type="OrthoDB" id="7442at2157"/>
<dbReference type="AlphaFoldDB" id="A0A419WJA4"/>
<dbReference type="Gene3D" id="3.40.50.720">
    <property type="entry name" value="NAD(P)-binding Rossmann-like Domain"/>
    <property type="match status" value="1"/>
</dbReference>
<dbReference type="Pfam" id="PF13561">
    <property type="entry name" value="adh_short_C2"/>
    <property type="match status" value="1"/>
</dbReference>
<dbReference type="InterPro" id="IPR051122">
    <property type="entry name" value="SDR_DHRS6-like"/>
</dbReference>
<dbReference type="PRINTS" id="PR00080">
    <property type="entry name" value="SDRFAMILY"/>
</dbReference>
<evidence type="ECO:0000256" key="1">
    <source>
        <dbReference type="ARBA" id="ARBA00006484"/>
    </source>
</evidence>
<comment type="similarity">
    <text evidence="1">Belongs to the short-chain dehydrogenases/reductases (SDR) family.</text>
</comment>
<evidence type="ECO:0000256" key="2">
    <source>
        <dbReference type="ARBA" id="ARBA00023002"/>
    </source>
</evidence>
<dbReference type="InterPro" id="IPR002347">
    <property type="entry name" value="SDR_fam"/>
</dbReference>
<dbReference type="InterPro" id="IPR020904">
    <property type="entry name" value="Sc_DH/Rdtase_CS"/>
</dbReference>
<sequence length="255" mass="26450">MTDNSGAISVDDKNVVIIGGTSGIGLEIGRAFARNGADVVASSRSEDSVADAAAELRDLGAETAEVTCNVRDLESIENLKDEAEAALGEIDVLVNSAGSVAAAPVTEMTEDEWFQDIDVCLSGVFRATKVFGAAMDEGSIINISSMSAEQSREERAGYVSAKAGLNGLTRATAADLAPDIRVNAIAPGFVKTELAGPKLEDGSEFREGVDERTSMERVATPDEISGAALYLASDAASFTTGEIITIDGGYDRSSV</sequence>
<dbReference type="SUPFAM" id="SSF51735">
    <property type="entry name" value="NAD(P)-binding Rossmann-fold domains"/>
    <property type="match status" value="1"/>
</dbReference>
<evidence type="ECO:0000313" key="5">
    <source>
        <dbReference type="Proteomes" id="UP000283805"/>
    </source>
</evidence>
<reference evidence="4 5" key="1">
    <citation type="submission" date="2018-09" db="EMBL/GenBank/DDBJ databases">
        <title>Genomic Encyclopedia of Archaeal and Bacterial Type Strains, Phase II (KMG-II): from individual species to whole genera.</title>
        <authorList>
            <person name="Goeker M."/>
        </authorList>
    </citation>
    <scope>NUCLEOTIDE SEQUENCE [LARGE SCALE GENOMIC DNA]</scope>
    <source>
        <strain evidence="4 5">DSM 13151</strain>
    </source>
</reference>
<dbReference type="PRINTS" id="PR00081">
    <property type="entry name" value="GDHRDH"/>
</dbReference>
<accession>A0A419WJA4</accession>
<dbReference type="GO" id="GO:0016491">
    <property type="term" value="F:oxidoreductase activity"/>
    <property type="evidence" value="ECO:0007669"/>
    <property type="project" value="UniProtKB-KW"/>
</dbReference>
<dbReference type="CDD" id="cd05233">
    <property type="entry name" value="SDR_c"/>
    <property type="match status" value="1"/>
</dbReference>
<gene>
    <name evidence="4" type="ORF">ATJ93_2423</name>
</gene>
<dbReference type="SMART" id="SM00822">
    <property type="entry name" value="PKS_KR"/>
    <property type="match status" value="1"/>
</dbReference>
<proteinExistence type="inferred from homology"/>
<evidence type="ECO:0000259" key="3">
    <source>
        <dbReference type="SMART" id="SM00822"/>
    </source>
</evidence>
<dbReference type="FunFam" id="3.40.50.720:FF:000084">
    <property type="entry name" value="Short-chain dehydrogenase reductase"/>
    <property type="match status" value="1"/>
</dbReference>
<dbReference type="Proteomes" id="UP000283805">
    <property type="component" value="Unassembled WGS sequence"/>
</dbReference>
<dbReference type="EMBL" id="RAPO01000002">
    <property type="protein sequence ID" value="RKD95565.1"/>
    <property type="molecule type" value="Genomic_DNA"/>
</dbReference>
<name>A0A419WJA4_9EURY</name>
<dbReference type="RefSeq" id="WP_120244822.1">
    <property type="nucleotide sequence ID" value="NZ_RAPO01000002.1"/>
</dbReference>
<evidence type="ECO:0000313" key="4">
    <source>
        <dbReference type="EMBL" id="RKD95565.1"/>
    </source>
</evidence>
<dbReference type="InterPro" id="IPR057326">
    <property type="entry name" value="KR_dom"/>
</dbReference>
<keyword evidence="5" id="KW-1185">Reference proteome</keyword>
<dbReference type="PANTHER" id="PTHR43477:SF1">
    <property type="entry name" value="DIHYDROANTICAPSIN 7-DEHYDROGENASE"/>
    <property type="match status" value="1"/>
</dbReference>
<dbReference type="InterPro" id="IPR036291">
    <property type="entry name" value="NAD(P)-bd_dom_sf"/>
</dbReference>
<protein>
    <submittedName>
        <fullName evidence="4">NAD(P)-dependent dehydrogenase (Short-subunit alcohol dehydrogenase family)</fullName>
    </submittedName>
</protein>
<keyword evidence="2" id="KW-0560">Oxidoreductase</keyword>
<organism evidence="4 5">
    <name type="scientific">Halopiger aswanensis</name>
    <dbReference type="NCBI Taxonomy" id="148449"/>
    <lineage>
        <taxon>Archaea</taxon>
        <taxon>Methanobacteriati</taxon>
        <taxon>Methanobacteriota</taxon>
        <taxon>Stenosarchaea group</taxon>
        <taxon>Halobacteria</taxon>
        <taxon>Halobacteriales</taxon>
        <taxon>Natrialbaceae</taxon>
        <taxon>Halopiger</taxon>
    </lineage>
</organism>
<feature type="domain" description="Ketoreductase" evidence="3">
    <location>
        <begin position="13"/>
        <end position="188"/>
    </location>
</feature>
<dbReference type="PANTHER" id="PTHR43477">
    <property type="entry name" value="DIHYDROANTICAPSIN 7-DEHYDROGENASE"/>
    <property type="match status" value="1"/>
</dbReference>
<comment type="caution">
    <text evidence="4">The sequence shown here is derived from an EMBL/GenBank/DDBJ whole genome shotgun (WGS) entry which is preliminary data.</text>
</comment>
<dbReference type="PROSITE" id="PS00061">
    <property type="entry name" value="ADH_SHORT"/>
    <property type="match status" value="1"/>
</dbReference>